<keyword evidence="1" id="KW-0547">Nucleotide-binding</keyword>
<comment type="similarity">
    <text evidence="1">Belongs to the GatC family.</text>
</comment>
<keyword evidence="2" id="KW-0808">Transferase</keyword>
<dbReference type="GO" id="GO:0006412">
    <property type="term" value="P:translation"/>
    <property type="evidence" value="ECO:0007669"/>
    <property type="project" value="UniProtKB-UniRule"/>
</dbReference>
<dbReference type="Pfam" id="PF02686">
    <property type="entry name" value="GatC"/>
    <property type="match status" value="1"/>
</dbReference>
<protein>
    <recommendedName>
        <fullName evidence="1">Aspartyl/glutamyl-tRNA(Asn/Gln) amidotransferase subunit C</fullName>
        <shortName evidence="1">Asp/Glu-ADT subunit C</shortName>
        <ecNumber evidence="1">6.3.5.-</ecNumber>
    </recommendedName>
</protein>
<name>A0A3D5Q8S9_FLESI</name>
<dbReference type="GO" id="GO:0050567">
    <property type="term" value="F:glutaminyl-tRNA synthase (glutamine-hydrolyzing) activity"/>
    <property type="evidence" value="ECO:0007669"/>
    <property type="project" value="UniProtKB-UniRule"/>
</dbReference>
<dbReference type="PANTHER" id="PTHR15004:SF0">
    <property type="entry name" value="GLUTAMYL-TRNA(GLN) AMIDOTRANSFERASE SUBUNIT C, MITOCHONDRIAL"/>
    <property type="match status" value="1"/>
</dbReference>
<keyword evidence="1" id="KW-0067">ATP-binding</keyword>
<dbReference type="GO" id="GO:0016740">
    <property type="term" value="F:transferase activity"/>
    <property type="evidence" value="ECO:0007669"/>
    <property type="project" value="UniProtKB-KW"/>
</dbReference>
<dbReference type="RefSeq" id="WP_013885342.1">
    <property type="nucleotide sequence ID" value="NZ_JAAZVV010000003.1"/>
</dbReference>
<evidence type="ECO:0000256" key="1">
    <source>
        <dbReference type="HAMAP-Rule" id="MF_00122"/>
    </source>
</evidence>
<proteinExistence type="inferred from homology"/>
<reference evidence="2 3" key="1">
    <citation type="journal article" date="2018" name="Nat. Biotechnol.">
        <title>A standardized bacterial taxonomy based on genome phylogeny substantially revises the tree of life.</title>
        <authorList>
            <person name="Parks D.H."/>
            <person name="Chuvochina M."/>
            <person name="Waite D.W."/>
            <person name="Rinke C."/>
            <person name="Skarshewski A."/>
            <person name="Chaumeil P.A."/>
            <person name="Hugenholtz P."/>
        </authorList>
    </citation>
    <scope>NUCLEOTIDE SEQUENCE [LARGE SCALE GENOMIC DNA]</scope>
    <source>
        <strain evidence="2">UBA8672</strain>
    </source>
</reference>
<dbReference type="InterPro" id="IPR003837">
    <property type="entry name" value="GatC"/>
</dbReference>
<comment type="subunit">
    <text evidence="1">Heterotrimer of A, B and C subunits.</text>
</comment>
<sequence length="98" mass="11374">MSKVIDKKDVLHIADLARLQFSEEEAERFTNELNNILDYIHKLDELDTSSVEPTSHALDISNVFREDEQKEQLNNEQALKNAPDKEQGHFKVPRVIEN</sequence>
<dbReference type="OMA" id="VTPMAMK"/>
<dbReference type="Gene3D" id="1.10.20.60">
    <property type="entry name" value="Glu-tRNAGln amidotransferase C subunit, N-terminal domain"/>
    <property type="match status" value="1"/>
</dbReference>
<comment type="catalytic activity">
    <reaction evidence="1">
        <text>L-aspartyl-tRNA(Asn) + L-glutamine + ATP + H2O = L-asparaginyl-tRNA(Asn) + L-glutamate + ADP + phosphate + 2 H(+)</text>
        <dbReference type="Rhea" id="RHEA:14513"/>
        <dbReference type="Rhea" id="RHEA-COMP:9674"/>
        <dbReference type="Rhea" id="RHEA-COMP:9677"/>
        <dbReference type="ChEBI" id="CHEBI:15377"/>
        <dbReference type="ChEBI" id="CHEBI:15378"/>
        <dbReference type="ChEBI" id="CHEBI:29985"/>
        <dbReference type="ChEBI" id="CHEBI:30616"/>
        <dbReference type="ChEBI" id="CHEBI:43474"/>
        <dbReference type="ChEBI" id="CHEBI:58359"/>
        <dbReference type="ChEBI" id="CHEBI:78515"/>
        <dbReference type="ChEBI" id="CHEBI:78516"/>
        <dbReference type="ChEBI" id="CHEBI:456216"/>
    </reaction>
</comment>
<dbReference type="EMBL" id="DPPF01000010">
    <property type="protein sequence ID" value="HCW92133.1"/>
    <property type="molecule type" value="Genomic_DNA"/>
</dbReference>
<gene>
    <name evidence="1" type="primary">gatC</name>
    <name evidence="2" type="ORF">DHM44_00450</name>
</gene>
<dbReference type="GO" id="GO:0070681">
    <property type="term" value="P:glutaminyl-tRNAGln biosynthesis via transamidation"/>
    <property type="evidence" value="ECO:0007669"/>
    <property type="project" value="TreeGrafter"/>
</dbReference>
<dbReference type="SUPFAM" id="SSF141000">
    <property type="entry name" value="Glu-tRNAGln amidotransferase C subunit"/>
    <property type="match status" value="1"/>
</dbReference>
<dbReference type="GO" id="GO:0050566">
    <property type="term" value="F:asparaginyl-tRNA synthase (glutamine-hydrolyzing) activity"/>
    <property type="evidence" value="ECO:0007669"/>
    <property type="project" value="RHEA"/>
</dbReference>
<dbReference type="InterPro" id="IPR036113">
    <property type="entry name" value="Asp/Glu-ADT_sf_sub_c"/>
</dbReference>
<dbReference type="Proteomes" id="UP000262325">
    <property type="component" value="Unassembled WGS sequence"/>
</dbReference>
<dbReference type="PANTHER" id="PTHR15004">
    <property type="entry name" value="GLUTAMYL-TRNA(GLN) AMIDOTRANSFERASE SUBUNIT C, MITOCHONDRIAL"/>
    <property type="match status" value="1"/>
</dbReference>
<comment type="function">
    <text evidence="1">Allows the formation of correctly charged Asn-tRNA(Asn) or Gln-tRNA(Gln) through the transamidation of misacylated Asp-tRNA(Asn) or Glu-tRNA(Gln) in organisms which lack either or both of asparaginyl-tRNA or glutaminyl-tRNA synthetases. The reaction takes place in the presence of glutamine and ATP through an activated phospho-Asp-tRNA(Asn) or phospho-Glu-tRNA(Gln).</text>
</comment>
<accession>A0A3D5Q8S9</accession>
<comment type="caution">
    <text evidence="2">The sequence shown here is derived from an EMBL/GenBank/DDBJ whole genome shotgun (WGS) entry which is preliminary data.</text>
</comment>
<dbReference type="AlphaFoldDB" id="A0A3D5Q8S9"/>
<dbReference type="GO" id="GO:0005524">
    <property type="term" value="F:ATP binding"/>
    <property type="evidence" value="ECO:0007669"/>
    <property type="project" value="UniProtKB-KW"/>
</dbReference>
<keyword evidence="1" id="KW-0436">Ligase</keyword>
<evidence type="ECO:0000313" key="3">
    <source>
        <dbReference type="Proteomes" id="UP000262325"/>
    </source>
</evidence>
<dbReference type="NCBIfam" id="TIGR00135">
    <property type="entry name" value="gatC"/>
    <property type="match status" value="1"/>
</dbReference>
<keyword evidence="1" id="KW-0648">Protein biosynthesis</keyword>
<organism evidence="2 3">
    <name type="scientific">Flexistipes sinusarabici</name>
    <dbReference type="NCBI Taxonomy" id="2352"/>
    <lineage>
        <taxon>Bacteria</taxon>
        <taxon>Pseudomonadati</taxon>
        <taxon>Deferribacterota</taxon>
        <taxon>Deferribacteres</taxon>
        <taxon>Deferribacterales</taxon>
        <taxon>Flexistipitaceae</taxon>
        <taxon>Flexistipes</taxon>
    </lineage>
</organism>
<evidence type="ECO:0000313" key="2">
    <source>
        <dbReference type="EMBL" id="HCW92133.1"/>
    </source>
</evidence>
<comment type="catalytic activity">
    <reaction evidence="1">
        <text>L-glutamyl-tRNA(Gln) + L-glutamine + ATP + H2O = L-glutaminyl-tRNA(Gln) + L-glutamate + ADP + phosphate + H(+)</text>
        <dbReference type="Rhea" id="RHEA:17521"/>
        <dbReference type="Rhea" id="RHEA-COMP:9681"/>
        <dbReference type="Rhea" id="RHEA-COMP:9684"/>
        <dbReference type="ChEBI" id="CHEBI:15377"/>
        <dbReference type="ChEBI" id="CHEBI:15378"/>
        <dbReference type="ChEBI" id="CHEBI:29985"/>
        <dbReference type="ChEBI" id="CHEBI:30616"/>
        <dbReference type="ChEBI" id="CHEBI:43474"/>
        <dbReference type="ChEBI" id="CHEBI:58359"/>
        <dbReference type="ChEBI" id="CHEBI:78520"/>
        <dbReference type="ChEBI" id="CHEBI:78521"/>
        <dbReference type="ChEBI" id="CHEBI:456216"/>
    </reaction>
</comment>
<dbReference type="EC" id="6.3.5.-" evidence="1"/>
<dbReference type="HAMAP" id="MF_00122">
    <property type="entry name" value="GatC"/>
    <property type="match status" value="1"/>
</dbReference>
<dbReference type="GO" id="GO:0006450">
    <property type="term" value="P:regulation of translational fidelity"/>
    <property type="evidence" value="ECO:0007669"/>
    <property type="project" value="InterPro"/>
</dbReference>